<protein>
    <recommendedName>
        <fullName evidence="4">Glycosyltransferase RgtA/B/C/D-like domain-containing protein</fullName>
    </recommendedName>
</protein>
<dbReference type="EMBL" id="CP000448">
    <property type="protein sequence ID" value="ABI68044.1"/>
    <property type="molecule type" value="Genomic_DNA"/>
</dbReference>
<evidence type="ECO:0008006" key="4">
    <source>
        <dbReference type="Google" id="ProtNLM"/>
    </source>
</evidence>
<dbReference type="AlphaFoldDB" id="Q0AZ10"/>
<sequence>MQIILLILLLFIFNFIIRLLFVIGASAISTDEDVAFWLINSRYKHRFNYTVTNSIPFGYFAYPSITHWLISLFPKRHWKIVGYTLNIIYDCFSIIIFFIFLFYLGEKILFVKKEIIIWYSFYAALVYGLTPILFPVNARLLSYSARTFGLFMGFLFFMSLGIAFINEFWWLYSLTIITGILIIGSSQFAMQNMVLVSFFLSLFYSSAIPFTITAVSFGIAILINPFDIRKILKHKLNHYKWYFANRSGTGAENRNNLVDYVLLPVYLFTDLKKFIRLITNKLTIIIALYAIPILFVVFYIIIIDRTLFDIIWVNEWLRYFLALILGGIFAFSLTSLPPFLFLGEAERYLEMSAAFASALFVYFMLYYNWSECIILFVLLYDFCLINLAYIYLNKEGLLSLWKYEEKDCIIEFLNNLNEETRILAIPFKSVDKIDTYINNHKVKFYRLFMSAPNRDFKYMEEDLIKYDWPRPDFSWFQQRYGINAVLINRSIVEAEEATNIKYNFIDMPIICQSEKYVLYKL</sequence>
<feature type="transmembrane region" description="Helical" evidence="1">
    <location>
        <begin position="202"/>
        <end position="223"/>
    </location>
</feature>
<evidence type="ECO:0000256" key="1">
    <source>
        <dbReference type="SAM" id="Phobius"/>
    </source>
</evidence>
<feature type="transmembrane region" description="Helical" evidence="1">
    <location>
        <begin position="169"/>
        <end position="190"/>
    </location>
</feature>
<reference evidence="3" key="1">
    <citation type="journal article" date="2010" name="Environ. Microbiol.">
        <title>The genome of Syntrophomonas wolfei: new insights into syntrophic metabolism and biohydrogen production.</title>
        <authorList>
            <person name="Sieber J.R."/>
            <person name="Sims D.R."/>
            <person name="Han C."/>
            <person name="Kim E."/>
            <person name="Lykidis A."/>
            <person name="Lapidus A.L."/>
            <person name="McDonnald E."/>
            <person name="Rohlin L."/>
            <person name="Culley D.E."/>
            <person name="Gunsalus R."/>
            <person name="McInerney M.J."/>
        </authorList>
    </citation>
    <scope>NUCLEOTIDE SEQUENCE [LARGE SCALE GENOMIC DNA]</scope>
    <source>
        <strain evidence="3">DSM 2245B / Goettingen</strain>
    </source>
</reference>
<feature type="transmembrane region" description="Helical" evidence="1">
    <location>
        <begin position="373"/>
        <end position="392"/>
    </location>
</feature>
<feature type="transmembrane region" description="Helical" evidence="1">
    <location>
        <begin position="116"/>
        <end position="134"/>
    </location>
</feature>
<dbReference type="HOGENOM" id="CLU_522658_0_0_9"/>
<organism evidence="2 3">
    <name type="scientific">Syntrophomonas wolfei subsp. wolfei (strain DSM 2245B / Goettingen)</name>
    <dbReference type="NCBI Taxonomy" id="335541"/>
    <lineage>
        <taxon>Bacteria</taxon>
        <taxon>Bacillati</taxon>
        <taxon>Bacillota</taxon>
        <taxon>Clostridia</taxon>
        <taxon>Eubacteriales</taxon>
        <taxon>Syntrophomonadaceae</taxon>
        <taxon>Syntrophomonas</taxon>
    </lineage>
</organism>
<accession>Q0AZ10</accession>
<name>Q0AZ10_SYNWW</name>
<feature type="transmembrane region" description="Helical" evidence="1">
    <location>
        <begin position="282"/>
        <end position="304"/>
    </location>
</feature>
<keyword evidence="1" id="KW-0812">Transmembrane</keyword>
<feature type="transmembrane region" description="Helical" evidence="1">
    <location>
        <begin position="316"/>
        <end position="336"/>
    </location>
</feature>
<keyword evidence="1" id="KW-1133">Transmembrane helix</keyword>
<dbReference type="Proteomes" id="UP000001968">
    <property type="component" value="Chromosome"/>
</dbReference>
<evidence type="ECO:0000313" key="2">
    <source>
        <dbReference type="EMBL" id="ABI68044.1"/>
    </source>
</evidence>
<feature type="transmembrane region" description="Helical" evidence="1">
    <location>
        <begin position="82"/>
        <end position="104"/>
    </location>
</feature>
<keyword evidence="1" id="KW-0472">Membrane</keyword>
<dbReference type="KEGG" id="swo:Swol_0721"/>
<dbReference type="RefSeq" id="WP_011640149.1">
    <property type="nucleotide sequence ID" value="NC_008346.1"/>
</dbReference>
<proteinExistence type="predicted"/>
<dbReference type="STRING" id="335541.Swol_0721"/>
<keyword evidence="3" id="KW-1185">Reference proteome</keyword>
<feature type="transmembrane region" description="Helical" evidence="1">
    <location>
        <begin position="348"/>
        <end position="367"/>
    </location>
</feature>
<evidence type="ECO:0000313" key="3">
    <source>
        <dbReference type="Proteomes" id="UP000001968"/>
    </source>
</evidence>
<feature type="transmembrane region" description="Helical" evidence="1">
    <location>
        <begin position="140"/>
        <end position="162"/>
    </location>
</feature>
<dbReference type="eggNOG" id="ENOG503489N">
    <property type="taxonomic scope" value="Bacteria"/>
</dbReference>
<feature type="transmembrane region" description="Helical" evidence="1">
    <location>
        <begin position="49"/>
        <end position="70"/>
    </location>
</feature>
<gene>
    <name evidence="2" type="ordered locus">Swol_0721</name>
</gene>
<feature type="transmembrane region" description="Helical" evidence="1">
    <location>
        <begin position="6"/>
        <end position="28"/>
    </location>
</feature>
<dbReference type="OrthoDB" id="9554086at2"/>